<protein>
    <submittedName>
        <fullName evidence="2">Uncharacterized protein</fullName>
    </submittedName>
</protein>
<name>A0AAV9PDF7_9PEZI</name>
<evidence type="ECO:0000313" key="2">
    <source>
        <dbReference type="EMBL" id="KAK5171711.1"/>
    </source>
</evidence>
<reference evidence="2 3" key="1">
    <citation type="submission" date="2023-08" db="EMBL/GenBank/DDBJ databases">
        <title>Black Yeasts Isolated from many extreme environments.</title>
        <authorList>
            <person name="Coleine C."/>
            <person name="Stajich J.E."/>
            <person name="Selbmann L."/>
        </authorList>
    </citation>
    <scope>NUCLEOTIDE SEQUENCE [LARGE SCALE GENOMIC DNA]</scope>
    <source>
        <strain evidence="2 3">CCFEE 5935</strain>
    </source>
</reference>
<comment type="caution">
    <text evidence="2">The sequence shown here is derived from an EMBL/GenBank/DDBJ whole genome shotgun (WGS) entry which is preliminary data.</text>
</comment>
<gene>
    <name evidence="2" type="ORF">LTR77_003347</name>
</gene>
<dbReference type="PROSITE" id="PS51257">
    <property type="entry name" value="PROKAR_LIPOPROTEIN"/>
    <property type="match status" value="1"/>
</dbReference>
<proteinExistence type="predicted"/>
<feature type="compositionally biased region" description="Basic and acidic residues" evidence="1">
    <location>
        <begin position="48"/>
        <end position="100"/>
    </location>
</feature>
<dbReference type="RefSeq" id="XP_064660555.1">
    <property type="nucleotide sequence ID" value="XM_064800604.1"/>
</dbReference>
<accession>A0AAV9PDF7</accession>
<dbReference type="Proteomes" id="UP001337655">
    <property type="component" value="Unassembled WGS sequence"/>
</dbReference>
<dbReference type="GeneID" id="89924694"/>
<dbReference type="AlphaFoldDB" id="A0AAV9PDF7"/>
<organism evidence="2 3">
    <name type="scientific">Saxophila tyrrhenica</name>
    <dbReference type="NCBI Taxonomy" id="1690608"/>
    <lineage>
        <taxon>Eukaryota</taxon>
        <taxon>Fungi</taxon>
        <taxon>Dikarya</taxon>
        <taxon>Ascomycota</taxon>
        <taxon>Pezizomycotina</taxon>
        <taxon>Dothideomycetes</taxon>
        <taxon>Dothideomycetidae</taxon>
        <taxon>Mycosphaerellales</taxon>
        <taxon>Extremaceae</taxon>
        <taxon>Saxophila</taxon>
    </lineage>
</organism>
<evidence type="ECO:0000256" key="1">
    <source>
        <dbReference type="SAM" id="MobiDB-lite"/>
    </source>
</evidence>
<sequence length="185" mass="19773">MADLNRALSDLAEQLAASGCLASACFVLNIVNIRELSSIGKKLTTLAKEGEKEEKDTKSSEGKEGEDGKKDESSGGKESKNKKEIETAEEENSKDKKEVDTTDTIGNGPTQASSPKAHGPCCSQFCDCIDFALGELKSQVVQKLSNKSWEDSERGTSVVEMELVEKIVTTAVKWAAKELGPGGEA</sequence>
<evidence type="ECO:0000313" key="3">
    <source>
        <dbReference type="Proteomes" id="UP001337655"/>
    </source>
</evidence>
<feature type="region of interest" description="Disordered" evidence="1">
    <location>
        <begin position="44"/>
        <end position="118"/>
    </location>
</feature>
<dbReference type="EMBL" id="JAVRRT010000005">
    <property type="protein sequence ID" value="KAK5171711.1"/>
    <property type="molecule type" value="Genomic_DNA"/>
</dbReference>
<feature type="compositionally biased region" description="Polar residues" evidence="1">
    <location>
        <begin position="102"/>
        <end position="114"/>
    </location>
</feature>
<keyword evidence="3" id="KW-1185">Reference proteome</keyword>